<feature type="domain" description="PUA" evidence="4">
    <location>
        <begin position="502"/>
        <end position="568"/>
    </location>
</feature>
<dbReference type="Proteomes" id="UP000008386">
    <property type="component" value="Chromosome"/>
</dbReference>
<dbReference type="Pfam" id="PF01472">
    <property type="entry name" value="PUA"/>
    <property type="match status" value="1"/>
</dbReference>
<dbReference type="SMART" id="SM00359">
    <property type="entry name" value="PUA"/>
    <property type="match status" value="1"/>
</dbReference>
<dbReference type="RefSeq" id="WP_013906330.1">
    <property type="nucleotide sequence ID" value="NC_015680.1"/>
</dbReference>
<dbReference type="InterPro" id="IPR053418">
    <property type="entry name" value="Archaeosine_synthase_1"/>
</dbReference>
<comment type="similarity">
    <text evidence="2">Belongs to the archaeosine synthase type 1 family.</text>
</comment>
<dbReference type="GO" id="GO:0002099">
    <property type="term" value="P:tRNA wobble guanine modification"/>
    <property type="evidence" value="ECO:0007669"/>
    <property type="project" value="TreeGrafter"/>
</dbReference>
<dbReference type="CDD" id="cd21149">
    <property type="entry name" value="PUA_archaeosine_TGT"/>
    <property type="match status" value="1"/>
</dbReference>
<evidence type="ECO:0000313" key="6">
    <source>
        <dbReference type="Proteomes" id="UP000008386"/>
    </source>
</evidence>
<dbReference type="SUPFAM" id="SSF52141">
    <property type="entry name" value="Uracil-DNA glycosylase-like"/>
    <property type="match status" value="1"/>
</dbReference>
<dbReference type="OrthoDB" id="115061at2157"/>
<gene>
    <name evidence="5" type="ordered locus">PYCH_16080</name>
</gene>
<dbReference type="PANTHER" id="PTHR46499:SF1">
    <property type="entry name" value="QUEUINE TRNA-RIBOSYLTRANSFERASE"/>
    <property type="match status" value="1"/>
</dbReference>
<dbReference type="EMBL" id="CP002779">
    <property type="protein sequence ID" value="AEH25274.1"/>
    <property type="molecule type" value="Genomic_DNA"/>
</dbReference>
<keyword evidence="6" id="KW-1185">Reference proteome</keyword>
<protein>
    <submittedName>
        <fullName evidence="5">RNA-binding protein</fullName>
    </submittedName>
</protein>
<dbReference type="Gene3D" id="3.40.50.10630">
    <property type="entry name" value="Uracil-DNA glycosylase-like"/>
    <property type="match status" value="1"/>
</dbReference>
<sequence length="568" mass="65049">MEIIKHDGPGRLGVIRFEKRAVQTPALAGVDFTLSPFNSFFYPKNYSEYDFNLAPSIPLSYYTPREIIEKALPRLESINYSGFNAFYLPALKRIEYLDRLLSIVESYDFEAIYLGNSKVLVRDYRIFVETVRRIRERFPNLVIIADLEPFFYPLAVYLGVDAFDTRSLKVYTFEGKGFTQFSPLLWDEPQDPIEYAKNVIRLVRMAIDEGKLRYLVENFLPTPANAGILRIADREHADYLERYTPVHLNTVLFVSDHSMTRPEVFRWHARVRERFEPPENVELVLILPCSAKKPYSQSRSHILFRKVMREVLGDGVHRVHELIVTSPYGLVPREWEWLARYDIVVTGHWSEEEVKWAAELIAKTLEKYGDVPIVAHVEGGYRRAVELAAELSGREIIFTEIRGSATSSRSLESLKETLEEFGPKEGTKEDRRYRFYENVRKVFDFYFGLGAGRAVLPDGAQIIGSKMLRLIIGNKQTGTYKDGVISVTPFGMACIYGALKAYWVEIDFQLRGDVFAVGVERADERIRPGDWVGVVRDGEVVAVGRAVLSGPEMVKAKRGIAVKVKKRA</sequence>
<dbReference type="SUPFAM" id="SSF51713">
    <property type="entry name" value="tRNA-guanine transglycosylase"/>
    <property type="match status" value="1"/>
</dbReference>
<dbReference type="HOGENOM" id="CLU_029831_0_0_2"/>
<name>F8AED9_PYRYC</name>
<proteinExistence type="inferred from homology"/>
<dbReference type="InterPro" id="IPR036511">
    <property type="entry name" value="TGT-like_sf"/>
</dbReference>
<evidence type="ECO:0000256" key="1">
    <source>
        <dbReference type="ARBA" id="ARBA00005030"/>
    </source>
</evidence>
<dbReference type="eggNOG" id="arCOG00989">
    <property type="taxonomic scope" value="Archaea"/>
</dbReference>
<dbReference type="InterPro" id="IPR040777">
    <property type="entry name" value="DUF5591"/>
</dbReference>
<dbReference type="InterPro" id="IPR002478">
    <property type="entry name" value="PUA"/>
</dbReference>
<organism evidence="5 6">
    <name type="scientific">Pyrococcus yayanosii (strain CH1 / JCM 16557)</name>
    <dbReference type="NCBI Taxonomy" id="529709"/>
    <lineage>
        <taxon>Archaea</taxon>
        <taxon>Methanobacteriati</taxon>
        <taxon>Methanobacteriota</taxon>
        <taxon>Thermococci</taxon>
        <taxon>Thermococcales</taxon>
        <taxon>Thermococcaceae</taxon>
        <taxon>Pyrococcus</taxon>
    </lineage>
</organism>
<dbReference type="NCBIfam" id="TIGR00451">
    <property type="entry name" value="unchar_dom_2"/>
    <property type="match status" value="1"/>
</dbReference>
<dbReference type="SUPFAM" id="SSF88802">
    <property type="entry name" value="Pre-PUA domain"/>
    <property type="match status" value="1"/>
</dbReference>
<dbReference type="KEGG" id="pya:PYCH_16080"/>
<dbReference type="InterPro" id="IPR036895">
    <property type="entry name" value="Uracil-DNA_glycosylase-like_sf"/>
</dbReference>
<dbReference type="STRING" id="529709.PYCH_16080"/>
<dbReference type="InterPro" id="IPR015947">
    <property type="entry name" value="PUA-like_sf"/>
</dbReference>
<dbReference type="InterPro" id="IPR050076">
    <property type="entry name" value="ArchSynthase1/Queuine_TRR"/>
</dbReference>
<dbReference type="PROSITE" id="PS50890">
    <property type="entry name" value="PUA"/>
    <property type="match status" value="1"/>
</dbReference>
<evidence type="ECO:0000256" key="2">
    <source>
        <dbReference type="ARBA" id="ARBA00008906"/>
    </source>
</evidence>
<dbReference type="Pfam" id="PF17884">
    <property type="entry name" value="DUF5591"/>
    <property type="match status" value="1"/>
</dbReference>
<dbReference type="GeneID" id="10838177"/>
<keyword evidence="3" id="KW-0819">tRNA processing</keyword>
<evidence type="ECO:0000313" key="5">
    <source>
        <dbReference type="EMBL" id="AEH25274.1"/>
    </source>
</evidence>
<dbReference type="InterPro" id="IPR036974">
    <property type="entry name" value="PUA_sf"/>
</dbReference>
<dbReference type="eggNOG" id="arCOG00990">
    <property type="taxonomic scope" value="Archaea"/>
</dbReference>
<reference evidence="5 6" key="1">
    <citation type="journal article" date="2011" name="J. Bacteriol.">
        <title>Complete genome sequence of the obligate piezophilic hyperthermophilic archaeon Pyrococcus yayanosii CH1.</title>
        <authorList>
            <person name="Jun X."/>
            <person name="Lupeng L."/>
            <person name="Minjuan X."/>
            <person name="Oger P."/>
            <person name="Fengping W."/>
            <person name="Jebbar M."/>
            <person name="Xiang X."/>
        </authorList>
    </citation>
    <scope>NUCLEOTIDE SEQUENCE [LARGE SCALE GENOMIC DNA]</scope>
    <source>
        <strain evidence="6">CH1 / JCM 16557</strain>
    </source>
</reference>
<dbReference type="AlphaFoldDB" id="F8AED9"/>
<dbReference type="GO" id="GO:0005737">
    <property type="term" value="C:cytoplasm"/>
    <property type="evidence" value="ECO:0007669"/>
    <property type="project" value="TreeGrafter"/>
</dbReference>
<dbReference type="Gene3D" id="2.30.130.10">
    <property type="entry name" value="PUA domain"/>
    <property type="match status" value="1"/>
</dbReference>
<accession>F8AED9</accession>
<dbReference type="SUPFAM" id="SSF88697">
    <property type="entry name" value="PUA domain-like"/>
    <property type="match status" value="1"/>
</dbReference>
<dbReference type="PANTHER" id="PTHR46499">
    <property type="entry name" value="QUEUINE TRNA-RIBOSYLTRANSFERASE"/>
    <property type="match status" value="1"/>
</dbReference>
<evidence type="ECO:0000259" key="4">
    <source>
        <dbReference type="SMART" id="SM00359"/>
    </source>
</evidence>
<dbReference type="GO" id="GO:0003723">
    <property type="term" value="F:RNA binding"/>
    <property type="evidence" value="ECO:0007669"/>
    <property type="project" value="InterPro"/>
</dbReference>
<evidence type="ECO:0000256" key="3">
    <source>
        <dbReference type="ARBA" id="ARBA00022694"/>
    </source>
</evidence>
<comment type="pathway">
    <text evidence="1">tRNA modification; archaeosine-tRNA biosynthesis.</text>
</comment>
<dbReference type="UniPathway" id="UPA00393"/>
<dbReference type="InterPro" id="IPR004521">
    <property type="entry name" value="Uncharacterised_CHP00451"/>
</dbReference>
<dbReference type="NCBIfam" id="NF040592">
    <property type="entry name" value="tRNA_mod_ArcS"/>
    <property type="match status" value="1"/>
</dbReference>